<evidence type="ECO:0000256" key="3">
    <source>
        <dbReference type="ARBA" id="ARBA00022741"/>
    </source>
</evidence>
<evidence type="ECO:0000256" key="10">
    <source>
        <dbReference type="ARBA" id="ARBA00061052"/>
    </source>
</evidence>
<dbReference type="AlphaFoldDB" id="Q0YS96"/>
<feature type="binding site" evidence="12">
    <location>
        <begin position="139"/>
        <end position="142"/>
    </location>
    <ligand>
        <name>GTP</name>
        <dbReference type="ChEBI" id="CHEBI:37565"/>
    </ligand>
</feature>
<comment type="similarity">
    <text evidence="10">Belongs to the GTP-binding elongation factor family. LepA subfamily.</text>
</comment>
<dbReference type="CDD" id="cd03709">
    <property type="entry name" value="lepA_C"/>
    <property type="match status" value="1"/>
</dbReference>
<dbReference type="InterPro" id="IPR013842">
    <property type="entry name" value="LepA_CTD"/>
</dbReference>
<evidence type="ECO:0000256" key="11">
    <source>
        <dbReference type="ARBA" id="ARBA00066744"/>
    </source>
</evidence>
<evidence type="ECO:0000256" key="12">
    <source>
        <dbReference type="HAMAP-Rule" id="MF_00071"/>
    </source>
</evidence>
<feature type="domain" description="Tr-type G" evidence="13">
    <location>
        <begin position="9"/>
        <end position="192"/>
    </location>
</feature>
<comment type="subcellular location">
    <subcellularLocation>
        <location evidence="12">Cell membrane</location>
        <topology evidence="12">Peripheral membrane protein</topology>
        <orientation evidence="12">Cytoplasmic side</orientation>
    </subcellularLocation>
</comment>
<dbReference type="FunFam" id="3.40.50.300:FF:000078">
    <property type="entry name" value="Elongation factor 4"/>
    <property type="match status" value="1"/>
</dbReference>
<accession>Q0YS96</accession>
<evidence type="ECO:0000313" key="15">
    <source>
        <dbReference type="Proteomes" id="UP000004162"/>
    </source>
</evidence>
<dbReference type="InterPro" id="IPR000640">
    <property type="entry name" value="EFG_V-like"/>
</dbReference>
<dbReference type="SUPFAM" id="SSF50447">
    <property type="entry name" value="Translation proteins"/>
    <property type="match status" value="1"/>
</dbReference>
<evidence type="ECO:0000256" key="4">
    <source>
        <dbReference type="ARBA" id="ARBA00022801"/>
    </source>
</evidence>
<dbReference type="InterPro" id="IPR035647">
    <property type="entry name" value="EFG_III/V"/>
</dbReference>
<dbReference type="FunFam" id="3.30.70.2570:FF:000001">
    <property type="entry name" value="Translation factor GUF1, mitochondrial"/>
    <property type="match status" value="1"/>
</dbReference>
<dbReference type="InterPro" id="IPR009000">
    <property type="entry name" value="Transl_B-barrel_sf"/>
</dbReference>
<dbReference type="CDD" id="cd03699">
    <property type="entry name" value="EF4_II"/>
    <property type="match status" value="1"/>
</dbReference>
<name>Q0YS96_9CHLB</name>
<dbReference type="EC" id="3.6.5.n1" evidence="11 12"/>
<dbReference type="Gene3D" id="3.30.70.2570">
    <property type="entry name" value="Elongation factor 4, C-terminal domain"/>
    <property type="match status" value="1"/>
</dbReference>
<evidence type="ECO:0000256" key="6">
    <source>
        <dbReference type="ARBA" id="ARBA00023134"/>
    </source>
</evidence>
<dbReference type="InterPro" id="IPR004161">
    <property type="entry name" value="EFTu-like_2"/>
</dbReference>
<dbReference type="Gene3D" id="3.30.70.240">
    <property type="match status" value="1"/>
</dbReference>
<dbReference type="InterPro" id="IPR038363">
    <property type="entry name" value="LepA_C_sf"/>
</dbReference>
<dbReference type="InterPro" id="IPR005225">
    <property type="entry name" value="Small_GTP-bd"/>
</dbReference>
<dbReference type="Gene3D" id="3.30.70.870">
    <property type="entry name" value="Elongation Factor G (Translational Gtpase), domain 3"/>
    <property type="match status" value="1"/>
</dbReference>
<dbReference type="Gene3D" id="2.40.30.10">
    <property type="entry name" value="Translation factors"/>
    <property type="match status" value="1"/>
</dbReference>
<comment type="caution">
    <text evidence="14">The sequence shown here is derived from an EMBL/GenBank/DDBJ whole genome shotgun (WGS) entry which is preliminary data.</text>
</comment>
<dbReference type="GO" id="GO:0005525">
    <property type="term" value="F:GTP binding"/>
    <property type="evidence" value="ECO:0007669"/>
    <property type="project" value="UniProtKB-UniRule"/>
</dbReference>
<keyword evidence="7 12" id="KW-0472">Membrane</keyword>
<dbReference type="SUPFAM" id="SSF54980">
    <property type="entry name" value="EF-G C-terminal domain-like"/>
    <property type="match status" value="2"/>
</dbReference>
<proteinExistence type="inferred from homology"/>
<dbReference type="PRINTS" id="PR00315">
    <property type="entry name" value="ELONGATNFCT"/>
</dbReference>
<organism evidence="14 15">
    <name type="scientific">Chlorobium ferrooxidans DSM 13031</name>
    <dbReference type="NCBI Taxonomy" id="377431"/>
    <lineage>
        <taxon>Bacteria</taxon>
        <taxon>Pseudomonadati</taxon>
        <taxon>Chlorobiota</taxon>
        <taxon>Chlorobiia</taxon>
        <taxon>Chlorobiales</taxon>
        <taxon>Chlorobiaceae</taxon>
        <taxon>Chlorobium/Pelodictyon group</taxon>
        <taxon>Chlorobium</taxon>
    </lineage>
</organism>
<dbReference type="GO" id="GO:0005886">
    <property type="term" value="C:plasma membrane"/>
    <property type="evidence" value="ECO:0007669"/>
    <property type="project" value="UniProtKB-SubCell"/>
</dbReference>
<dbReference type="InterPro" id="IPR035654">
    <property type="entry name" value="LepA_IV"/>
</dbReference>
<gene>
    <name evidence="12" type="primary">lepA</name>
    <name evidence="14" type="ORF">CferDRAFT_1103</name>
</gene>
<sequence length="605" mass="67672">MALPSTEVNRIRNFCIIAHIDHGKSTLADRLLEITHTLDRTQMASAQVLDDMDLERERGITIKSHAIQMKYKAQDGIEYTLNLIDTPGHVDFSYEVSRSLAACEGALLVVDATQGVEAQTIANLYLAIDAGLDIIPVINKIDLPSSDVEGVARQVIDLIGVNREDIIPVSAKAGIGVDVLIEAIVKRVPAPADNNHLPLRALIFDSVFDAYRGAVIYLRIVEGSLRKGDRVKFFANDKLFLADEIGTMSMKRQPKNILESGDVGYLICSIKDVKDAKVGDTVTLADNPAKERLAGYKDVKPMVFSGLYPINSNEFEDLRESLEKLALNDASLVYTPETSVALGFGFRCGFLGLLHMEIIQERLEREYGVNIITTVPNVEYRVMLTNSEMVIVDNPSKMPEPGRISLVEEPYVSMQIITLADYIGNIMKLGMERRGEYKNTDYLDTLRVIMHFEFPLAEIVFDFHDRLKSISKGYASMDYEYIGYRESELVKLDVLLNGDTVDALSIVVHRSKAYDWGKKLCIKLKAIIPKQMYEVAIQAAIGSKVISRETISAMRKNVLAKCYGGDISRKRKLLEKQKEGKKRMKQVGRVEVPQEAFLALLNIDE</sequence>
<reference evidence="14 15" key="1">
    <citation type="submission" date="2006-07" db="EMBL/GenBank/DDBJ databases">
        <title>Annotation of the draft genome assembly of Chlorobium ferroxidans DSM 13031.</title>
        <authorList>
            <consortium name="US DOE Joint Genome Institute (JGI-ORNL)"/>
            <person name="Larimer F."/>
            <person name="Land M."/>
            <person name="Hauser L."/>
        </authorList>
    </citation>
    <scope>NUCLEOTIDE SEQUENCE [LARGE SCALE GENOMIC DNA]</scope>
    <source>
        <strain evidence="14 15">DSM 13031</strain>
    </source>
</reference>
<keyword evidence="2 12" id="KW-1003">Cell membrane</keyword>
<dbReference type="SUPFAM" id="SSF52540">
    <property type="entry name" value="P-loop containing nucleoside triphosphate hydrolases"/>
    <property type="match status" value="1"/>
</dbReference>
<dbReference type="NCBIfam" id="TIGR01393">
    <property type="entry name" value="lepA"/>
    <property type="match status" value="1"/>
</dbReference>
<dbReference type="PROSITE" id="PS51722">
    <property type="entry name" value="G_TR_2"/>
    <property type="match status" value="1"/>
</dbReference>
<dbReference type="EMBL" id="AASE01000007">
    <property type="protein sequence ID" value="EAT59096.1"/>
    <property type="molecule type" value="Genomic_DNA"/>
</dbReference>
<dbReference type="PANTHER" id="PTHR43512">
    <property type="entry name" value="TRANSLATION FACTOR GUF1-RELATED"/>
    <property type="match status" value="1"/>
</dbReference>
<keyword evidence="15" id="KW-1185">Reference proteome</keyword>
<evidence type="ECO:0000256" key="7">
    <source>
        <dbReference type="ARBA" id="ARBA00023136"/>
    </source>
</evidence>
<dbReference type="InterPro" id="IPR027417">
    <property type="entry name" value="P-loop_NTPase"/>
</dbReference>
<dbReference type="Pfam" id="PF00009">
    <property type="entry name" value="GTP_EFTU"/>
    <property type="match status" value="1"/>
</dbReference>
<feature type="binding site" evidence="12">
    <location>
        <begin position="21"/>
        <end position="26"/>
    </location>
    <ligand>
        <name>GTP</name>
        <dbReference type="ChEBI" id="CHEBI:37565"/>
    </ligand>
</feature>
<keyword evidence="5 12" id="KW-0648">Protein biosynthesis</keyword>
<comment type="similarity">
    <text evidence="1 12">Belongs to the TRAFAC class translation factor GTPase superfamily. Classic translation factor GTPase family. LepA subfamily.</text>
</comment>
<evidence type="ECO:0000256" key="8">
    <source>
        <dbReference type="ARBA" id="ARBA00050293"/>
    </source>
</evidence>
<dbReference type="Pfam" id="PF03144">
    <property type="entry name" value="GTP_EFTU_D2"/>
    <property type="match status" value="1"/>
</dbReference>
<dbReference type="OrthoDB" id="9801591at2"/>
<keyword evidence="4 12" id="KW-0378">Hydrolase</keyword>
<evidence type="ECO:0000313" key="14">
    <source>
        <dbReference type="EMBL" id="EAT59096.1"/>
    </source>
</evidence>
<dbReference type="GO" id="GO:0045727">
    <property type="term" value="P:positive regulation of translation"/>
    <property type="evidence" value="ECO:0007669"/>
    <property type="project" value="UniProtKB-UniRule"/>
</dbReference>
<dbReference type="CDD" id="cd01890">
    <property type="entry name" value="LepA"/>
    <property type="match status" value="1"/>
</dbReference>
<reference evidence="14 15" key="2">
    <citation type="submission" date="2006-07" db="EMBL/GenBank/DDBJ databases">
        <title>Sequencing of the draft genome and assembly of Chlorobium ferroxidans DSM 13031.</title>
        <authorList>
            <consortium name="US DOE Joint Genome Institute (JGI-PGF)"/>
            <person name="Copeland A."/>
            <person name="Lucas S."/>
            <person name="Lapidus A."/>
            <person name="Barry K."/>
            <person name="Glavina del Rio T."/>
            <person name="Dalin E."/>
            <person name="Tice H."/>
            <person name="Bruce D."/>
            <person name="Pitluck S."/>
            <person name="Richardson P."/>
        </authorList>
    </citation>
    <scope>NUCLEOTIDE SEQUENCE [LARGE SCALE GENOMIC DNA]</scope>
    <source>
        <strain evidence="14 15">DSM 13031</strain>
    </source>
</reference>
<dbReference type="FunFam" id="3.30.70.870:FF:000004">
    <property type="entry name" value="Translation factor GUF1, mitochondrial"/>
    <property type="match status" value="1"/>
</dbReference>
<dbReference type="NCBIfam" id="TIGR00231">
    <property type="entry name" value="small_GTP"/>
    <property type="match status" value="1"/>
</dbReference>
<dbReference type="Proteomes" id="UP000004162">
    <property type="component" value="Unassembled WGS sequence"/>
</dbReference>
<evidence type="ECO:0000256" key="1">
    <source>
        <dbReference type="ARBA" id="ARBA00005454"/>
    </source>
</evidence>
<comment type="function">
    <text evidence="9 12">Required for accurate and efficient protein synthesis under certain stress conditions. May act as a fidelity factor of the translation reaction, by catalyzing a one-codon backward translocation of tRNAs on improperly translocated ribosomes. Back-translocation proceeds from a post-translocation (POST) complex to a pre-translocation (PRE) complex, thus giving elongation factor G a second chance to translocate the tRNAs correctly. Binds to ribosomes in a GTP-dependent manner.</text>
</comment>
<comment type="catalytic activity">
    <reaction evidence="8 12">
        <text>GTP + H2O = GDP + phosphate + H(+)</text>
        <dbReference type="Rhea" id="RHEA:19669"/>
        <dbReference type="ChEBI" id="CHEBI:15377"/>
        <dbReference type="ChEBI" id="CHEBI:15378"/>
        <dbReference type="ChEBI" id="CHEBI:37565"/>
        <dbReference type="ChEBI" id="CHEBI:43474"/>
        <dbReference type="ChEBI" id="CHEBI:58189"/>
        <dbReference type="EC" id="3.6.5.n1"/>
    </reaction>
</comment>
<dbReference type="InterPro" id="IPR006297">
    <property type="entry name" value="EF-4"/>
</dbReference>
<dbReference type="FunFam" id="2.40.30.10:FF:000015">
    <property type="entry name" value="Translation factor GUF1, mitochondrial"/>
    <property type="match status" value="1"/>
</dbReference>
<dbReference type="HAMAP" id="MF_00071">
    <property type="entry name" value="LepA"/>
    <property type="match status" value="1"/>
</dbReference>
<dbReference type="RefSeq" id="WP_006366164.1">
    <property type="nucleotide sequence ID" value="NZ_AASE01000007.1"/>
</dbReference>
<evidence type="ECO:0000256" key="9">
    <source>
        <dbReference type="ARBA" id="ARBA00057626"/>
    </source>
</evidence>
<keyword evidence="6 12" id="KW-0342">GTP-binding</keyword>
<dbReference type="Gene3D" id="3.40.50.300">
    <property type="entry name" value="P-loop containing nucleotide triphosphate hydrolases"/>
    <property type="match status" value="1"/>
</dbReference>
<dbReference type="PANTHER" id="PTHR43512:SF4">
    <property type="entry name" value="TRANSLATION FACTOR GUF1 HOMOLOG, CHLOROPLASTIC"/>
    <property type="match status" value="1"/>
</dbReference>
<protein>
    <recommendedName>
        <fullName evidence="11 12">Elongation factor 4</fullName>
        <shortName evidence="12">EF-4</shortName>
        <ecNumber evidence="11 12">3.6.5.n1</ecNumber>
    </recommendedName>
    <alternativeName>
        <fullName evidence="12">Ribosomal back-translocase LepA</fullName>
    </alternativeName>
</protein>
<dbReference type="Pfam" id="PF06421">
    <property type="entry name" value="LepA_C"/>
    <property type="match status" value="1"/>
</dbReference>
<dbReference type="FunFam" id="3.30.70.240:FF:000007">
    <property type="entry name" value="Translation factor GUF1, mitochondrial"/>
    <property type="match status" value="1"/>
</dbReference>
<evidence type="ECO:0000259" key="13">
    <source>
        <dbReference type="PROSITE" id="PS51722"/>
    </source>
</evidence>
<dbReference type="CDD" id="cd16260">
    <property type="entry name" value="EF4_III"/>
    <property type="match status" value="1"/>
</dbReference>
<dbReference type="GO" id="GO:0043022">
    <property type="term" value="F:ribosome binding"/>
    <property type="evidence" value="ECO:0007669"/>
    <property type="project" value="UniProtKB-UniRule"/>
</dbReference>
<dbReference type="Pfam" id="PF00679">
    <property type="entry name" value="EFG_C"/>
    <property type="match status" value="1"/>
</dbReference>
<evidence type="ECO:0000256" key="5">
    <source>
        <dbReference type="ARBA" id="ARBA00022917"/>
    </source>
</evidence>
<dbReference type="GO" id="GO:0003924">
    <property type="term" value="F:GTPase activity"/>
    <property type="evidence" value="ECO:0007669"/>
    <property type="project" value="UniProtKB-UniRule"/>
</dbReference>
<dbReference type="InterPro" id="IPR000795">
    <property type="entry name" value="T_Tr_GTP-bd_dom"/>
</dbReference>
<evidence type="ECO:0000256" key="2">
    <source>
        <dbReference type="ARBA" id="ARBA00022475"/>
    </source>
</evidence>
<keyword evidence="3 12" id="KW-0547">Nucleotide-binding</keyword>
<dbReference type="GO" id="GO:0003746">
    <property type="term" value="F:translation elongation factor activity"/>
    <property type="evidence" value="ECO:0007669"/>
    <property type="project" value="UniProtKB-UniRule"/>
</dbReference>